<accession>A0ABQ3G6V6</accession>
<dbReference type="RefSeq" id="WP_189688875.1">
    <property type="nucleotide sequence ID" value="NZ_BMYK01000015.1"/>
</dbReference>
<keyword evidence="3 6" id="KW-0597">Phosphoprotein</keyword>
<dbReference type="Gene3D" id="3.30.450.20">
    <property type="entry name" value="PAS domain"/>
    <property type="match status" value="1"/>
</dbReference>
<evidence type="ECO:0000256" key="3">
    <source>
        <dbReference type="ARBA" id="ARBA00022553"/>
    </source>
</evidence>
<dbReference type="Proteomes" id="UP000626210">
    <property type="component" value="Unassembled WGS sequence"/>
</dbReference>
<dbReference type="SMART" id="SM00387">
    <property type="entry name" value="HATPase_c"/>
    <property type="match status" value="1"/>
</dbReference>
<dbReference type="PANTHER" id="PTHR43547">
    <property type="entry name" value="TWO-COMPONENT HISTIDINE KINASE"/>
    <property type="match status" value="1"/>
</dbReference>
<evidence type="ECO:0000256" key="5">
    <source>
        <dbReference type="ARBA" id="ARBA00022777"/>
    </source>
</evidence>
<dbReference type="EC" id="2.7.13.3" evidence="2"/>
<evidence type="ECO:0000259" key="10">
    <source>
        <dbReference type="PROSITE" id="PS50113"/>
    </source>
</evidence>
<dbReference type="Pfam" id="PF01590">
    <property type="entry name" value="GAF"/>
    <property type="match status" value="1"/>
</dbReference>
<dbReference type="InterPro" id="IPR036097">
    <property type="entry name" value="HisK_dim/P_sf"/>
</dbReference>
<name>A0ABQ3G6V6_9BURK</name>
<evidence type="ECO:0000256" key="4">
    <source>
        <dbReference type="ARBA" id="ARBA00022679"/>
    </source>
</evidence>
<sequence length="700" mass="75506">MNAASCGVSQSDMSLQDREEQLRLAVEAAEVGLWDLDVVTGTLYWPPRVKAMFGISADAPATLDDFVAGLHPEDRPAVLEAFAQAQDPASRAMYDVEYRTVGKEDARVRWVAAKGRGLFDEAGVCRRAIGTAIDITRRKEAEALQNAAQQRLHVLDGIERATRALTDPAEVMQVTARLLGEHLDATRCAYADVEADNNRFTIRSDWSRPGVPSSAGAYTLDLFGPQATSNLRAGRHLVVHDVDAELGEDGGGRMFNAIGIKAIVCAGLVKAGRLVAMMAVHQAHPRRWTDDDLRIITDVVDRCWAHIERVRDAAALREQDRRKDEFLATLAHELRNPIAPMLFSLALLQRPQTGEDQARARGVIERQARHLARLIDDLLDVSRINRGLVELQRELVALGPLLSQALETVAPAMERAGHQLSVQVEDAPAWIDADPARVVQIVSNLLTNAAKYTPDRGRIRLSARTAGQVVRIELADNGLGIAPADHGRVFEMFTQLPHTGTKAHGGLGIGLSLVKRLVDMHGGAVGVDSAGLHQGSTFWVELPLAARLPEVAVAQAAAVGDGDQAKGRILVVEDNVDGLAALVELIAADGHEVRGAPDGAQALRTAAQWTPDIVLLDLGLPGMDGYAVAARLRQDLGLARARIVALTGWGTQRDREKTAAAGFDAHLTKPVAPDALLALLGRWRAELAPTGHPPRQGDAR</sequence>
<dbReference type="SMART" id="SM00091">
    <property type="entry name" value="PAS"/>
    <property type="match status" value="1"/>
</dbReference>
<dbReference type="PANTHER" id="PTHR43547:SF2">
    <property type="entry name" value="HYBRID SIGNAL TRANSDUCTION HISTIDINE KINASE C"/>
    <property type="match status" value="1"/>
</dbReference>
<dbReference type="EMBL" id="BMYK01000015">
    <property type="protein sequence ID" value="GHC92305.1"/>
    <property type="molecule type" value="Genomic_DNA"/>
</dbReference>
<evidence type="ECO:0000256" key="1">
    <source>
        <dbReference type="ARBA" id="ARBA00000085"/>
    </source>
</evidence>
<dbReference type="Pfam" id="PF08447">
    <property type="entry name" value="PAS_3"/>
    <property type="match status" value="1"/>
</dbReference>
<dbReference type="Gene3D" id="1.10.287.130">
    <property type="match status" value="1"/>
</dbReference>
<dbReference type="InterPro" id="IPR004358">
    <property type="entry name" value="Sig_transdc_His_kin-like_C"/>
</dbReference>
<dbReference type="Gene3D" id="3.40.50.2300">
    <property type="match status" value="1"/>
</dbReference>
<dbReference type="Gene3D" id="2.10.70.100">
    <property type="match status" value="1"/>
</dbReference>
<dbReference type="Gene3D" id="3.30.450.40">
    <property type="match status" value="1"/>
</dbReference>
<evidence type="ECO:0000313" key="11">
    <source>
        <dbReference type="EMBL" id="GHC92305.1"/>
    </source>
</evidence>
<dbReference type="InterPro" id="IPR003594">
    <property type="entry name" value="HATPase_dom"/>
</dbReference>
<keyword evidence="12" id="KW-1185">Reference proteome</keyword>
<dbReference type="InterPro" id="IPR011006">
    <property type="entry name" value="CheY-like_superfamily"/>
</dbReference>
<dbReference type="Gene3D" id="3.30.565.10">
    <property type="entry name" value="Histidine kinase-like ATPase, C-terminal domain"/>
    <property type="match status" value="1"/>
</dbReference>
<organism evidence="11 12">
    <name type="scientific">Pseudorhodoferax aquiterrae</name>
    <dbReference type="NCBI Taxonomy" id="747304"/>
    <lineage>
        <taxon>Bacteria</taxon>
        <taxon>Pseudomonadati</taxon>
        <taxon>Pseudomonadota</taxon>
        <taxon>Betaproteobacteria</taxon>
        <taxon>Burkholderiales</taxon>
        <taxon>Comamonadaceae</taxon>
    </lineage>
</organism>
<dbReference type="InterPro" id="IPR001789">
    <property type="entry name" value="Sig_transdc_resp-reg_receiver"/>
</dbReference>
<protein>
    <recommendedName>
        <fullName evidence="2">histidine kinase</fullName>
        <ecNumber evidence="2">2.7.13.3</ecNumber>
    </recommendedName>
</protein>
<evidence type="ECO:0000259" key="7">
    <source>
        <dbReference type="PROSITE" id="PS50109"/>
    </source>
</evidence>
<evidence type="ECO:0000259" key="8">
    <source>
        <dbReference type="PROSITE" id="PS50110"/>
    </source>
</evidence>
<dbReference type="CDD" id="cd00082">
    <property type="entry name" value="HisKA"/>
    <property type="match status" value="1"/>
</dbReference>
<feature type="domain" description="Histidine kinase" evidence="7">
    <location>
        <begin position="329"/>
        <end position="546"/>
    </location>
</feature>
<evidence type="ECO:0000256" key="2">
    <source>
        <dbReference type="ARBA" id="ARBA00012438"/>
    </source>
</evidence>
<dbReference type="InterPro" id="IPR000700">
    <property type="entry name" value="PAS-assoc_C"/>
</dbReference>
<dbReference type="InterPro" id="IPR005467">
    <property type="entry name" value="His_kinase_dom"/>
</dbReference>
<dbReference type="InterPro" id="IPR029016">
    <property type="entry name" value="GAF-like_dom_sf"/>
</dbReference>
<dbReference type="CDD" id="cd00130">
    <property type="entry name" value="PAS"/>
    <property type="match status" value="1"/>
</dbReference>
<dbReference type="PROSITE" id="PS50113">
    <property type="entry name" value="PAC"/>
    <property type="match status" value="1"/>
</dbReference>
<feature type="domain" description="Response regulatory" evidence="8">
    <location>
        <begin position="568"/>
        <end position="684"/>
    </location>
</feature>
<dbReference type="SUPFAM" id="SSF47384">
    <property type="entry name" value="Homodimeric domain of signal transducing histidine kinase"/>
    <property type="match status" value="1"/>
</dbReference>
<dbReference type="Pfam" id="PF02518">
    <property type="entry name" value="HATPase_c"/>
    <property type="match status" value="1"/>
</dbReference>
<dbReference type="CDD" id="cd17580">
    <property type="entry name" value="REC_2_DhkD-like"/>
    <property type="match status" value="1"/>
</dbReference>
<evidence type="ECO:0000259" key="9">
    <source>
        <dbReference type="PROSITE" id="PS50112"/>
    </source>
</evidence>
<feature type="domain" description="PAC" evidence="10">
    <location>
        <begin position="94"/>
        <end position="147"/>
    </location>
</feature>
<keyword evidence="5" id="KW-0418">Kinase</keyword>
<dbReference type="PROSITE" id="PS50109">
    <property type="entry name" value="HIS_KIN"/>
    <property type="match status" value="1"/>
</dbReference>
<dbReference type="SUPFAM" id="SSF55785">
    <property type="entry name" value="PYP-like sensor domain (PAS domain)"/>
    <property type="match status" value="1"/>
</dbReference>
<comment type="caution">
    <text evidence="11">The sequence shown here is derived from an EMBL/GenBank/DDBJ whole genome shotgun (WGS) entry which is preliminary data.</text>
</comment>
<reference evidence="12" key="1">
    <citation type="journal article" date="2019" name="Int. J. Syst. Evol. Microbiol.">
        <title>The Global Catalogue of Microorganisms (GCM) 10K type strain sequencing project: providing services to taxonomists for standard genome sequencing and annotation.</title>
        <authorList>
            <consortium name="The Broad Institute Genomics Platform"/>
            <consortium name="The Broad Institute Genome Sequencing Center for Infectious Disease"/>
            <person name="Wu L."/>
            <person name="Ma J."/>
        </authorList>
    </citation>
    <scope>NUCLEOTIDE SEQUENCE [LARGE SCALE GENOMIC DNA]</scope>
    <source>
        <strain evidence="12">KCTC 23314</strain>
    </source>
</reference>
<dbReference type="InterPro" id="IPR000014">
    <property type="entry name" value="PAS"/>
</dbReference>
<dbReference type="Pfam" id="PF00512">
    <property type="entry name" value="HisKA"/>
    <property type="match status" value="1"/>
</dbReference>
<dbReference type="SUPFAM" id="SSF55874">
    <property type="entry name" value="ATPase domain of HSP90 chaperone/DNA topoisomerase II/histidine kinase"/>
    <property type="match status" value="1"/>
</dbReference>
<dbReference type="PRINTS" id="PR00344">
    <property type="entry name" value="BCTRLSENSOR"/>
</dbReference>
<dbReference type="SMART" id="SM00448">
    <property type="entry name" value="REC"/>
    <property type="match status" value="1"/>
</dbReference>
<dbReference type="NCBIfam" id="TIGR00229">
    <property type="entry name" value="sensory_box"/>
    <property type="match status" value="1"/>
</dbReference>
<evidence type="ECO:0000313" key="12">
    <source>
        <dbReference type="Proteomes" id="UP000626210"/>
    </source>
</evidence>
<evidence type="ECO:0000256" key="6">
    <source>
        <dbReference type="PROSITE-ProRule" id="PRU00169"/>
    </source>
</evidence>
<dbReference type="SMART" id="SM00065">
    <property type="entry name" value="GAF"/>
    <property type="match status" value="1"/>
</dbReference>
<dbReference type="SMART" id="SM00388">
    <property type="entry name" value="HisKA"/>
    <property type="match status" value="1"/>
</dbReference>
<dbReference type="InterPro" id="IPR003661">
    <property type="entry name" value="HisK_dim/P_dom"/>
</dbReference>
<dbReference type="SUPFAM" id="SSF55781">
    <property type="entry name" value="GAF domain-like"/>
    <property type="match status" value="1"/>
</dbReference>
<dbReference type="InterPro" id="IPR013655">
    <property type="entry name" value="PAS_fold_3"/>
</dbReference>
<gene>
    <name evidence="11" type="ORF">GCM10007320_42260</name>
</gene>
<dbReference type="InterPro" id="IPR036890">
    <property type="entry name" value="HATPase_C_sf"/>
</dbReference>
<proteinExistence type="predicted"/>
<dbReference type="InterPro" id="IPR003018">
    <property type="entry name" value="GAF"/>
</dbReference>
<comment type="catalytic activity">
    <reaction evidence="1">
        <text>ATP + protein L-histidine = ADP + protein N-phospho-L-histidine.</text>
        <dbReference type="EC" id="2.7.13.3"/>
    </reaction>
</comment>
<feature type="domain" description="PAS" evidence="9">
    <location>
        <begin position="18"/>
        <end position="89"/>
    </location>
</feature>
<keyword evidence="4" id="KW-0808">Transferase</keyword>
<dbReference type="PROSITE" id="PS50112">
    <property type="entry name" value="PAS"/>
    <property type="match status" value="1"/>
</dbReference>
<dbReference type="PROSITE" id="PS50110">
    <property type="entry name" value="RESPONSE_REGULATORY"/>
    <property type="match status" value="1"/>
</dbReference>
<dbReference type="SUPFAM" id="SSF52172">
    <property type="entry name" value="CheY-like"/>
    <property type="match status" value="1"/>
</dbReference>
<dbReference type="Pfam" id="PF00072">
    <property type="entry name" value="Response_reg"/>
    <property type="match status" value="1"/>
</dbReference>
<dbReference type="InterPro" id="IPR035965">
    <property type="entry name" value="PAS-like_dom_sf"/>
</dbReference>
<feature type="modified residue" description="4-aspartylphosphate" evidence="6">
    <location>
        <position position="617"/>
    </location>
</feature>